<dbReference type="Proteomes" id="UP001151760">
    <property type="component" value="Unassembled WGS sequence"/>
</dbReference>
<reference evidence="2" key="1">
    <citation type="journal article" date="2022" name="Int. J. Mol. Sci.">
        <title>Draft Genome of Tanacetum Coccineum: Genomic Comparison of Closely Related Tanacetum-Family Plants.</title>
        <authorList>
            <person name="Yamashiro T."/>
            <person name="Shiraishi A."/>
            <person name="Nakayama K."/>
            <person name="Satake H."/>
        </authorList>
    </citation>
    <scope>NUCLEOTIDE SEQUENCE</scope>
</reference>
<name>A0ABQ5FG91_9ASTR</name>
<keyword evidence="3" id="KW-1185">Reference proteome</keyword>
<proteinExistence type="predicted"/>
<gene>
    <name evidence="2" type="ORF">Tco_1005513</name>
</gene>
<organism evidence="2 3">
    <name type="scientific">Tanacetum coccineum</name>
    <dbReference type="NCBI Taxonomy" id="301880"/>
    <lineage>
        <taxon>Eukaryota</taxon>
        <taxon>Viridiplantae</taxon>
        <taxon>Streptophyta</taxon>
        <taxon>Embryophyta</taxon>
        <taxon>Tracheophyta</taxon>
        <taxon>Spermatophyta</taxon>
        <taxon>Magnoliopsida</taxon>
        <taxon>eudicotyledons</taxon>
        <taxon>Gunneridae</taxon>
        <taxon>Pentapetalae</taxon>
        <taxon>asterids</taxon>
        <taxon>campanulids</taxon>
        <taxon>Asterales</taxon>
        <taxon>Asteraceae</taxon>
        <taxon>Asteroideae</taxon>
        <taxon>Anthemideae</taxon>
        <taxon>Anthemidinae</taxon>
        <taxon>Tanacetum</taxon>
    </lineage>
</organism>
<reference evidence="2" key="2">
    <citation type="submission" date="2022-01" db="EMBL/GenBank/DDBJ databases">
        <authorList>
            <person name="Yamashiro T."/>
            <person name="Shiraishi A."/>
            <person name="Satake H."/>
            <person name="Nakayama K."/>
        </authorList>
    </citation>
    <scope>NUCLEOTIDE SEQUENCE</scope>
</reference>
<dbReference type="InterPro" id="IPR040256">
    <property type="entry name" value="At4g02000-like"/>
</dbReference>
<accession>A0ABQ5FG91</accession>
<evidence type="ECO:0000313" key="2">
    <source>
        <dbReference type="EMBL" id="GJT61980.1"/>
    </source>
</evidence>
<comment type="caution">
    <text evidence="2">The sequence shown here is derived from an EMBL/GenBank/DDBJ whole genome shotgun (WGS) entry which is preliminary data.</text>
</comment>
<dbReference type="EMBL" id="BQNB010017334">
    <property type="protein sequence ID" value="GJT61980.1"/>
    <property type="molecule type" value="Genomic_DNA"/>
</dbReference>
<sequence>MEQVFENGPWLIWLIPIILNTRTPNTRLKNDEITMASVCVKLHNVLIVAFSKIRLSLITTKLGPPIMLDAYTSTMCLNLWGRNTYTRALIEVSYTFDLVDSLIVAIPFQNGSGHSLEKIDIEYEWKPPRCDTCKIFNHTDEHCPKNPKTIPTSVTDDRFVEVTRKGKVKHASKLRHIDDIRFTKPKPNYFYRPVSKSANMHGEASTSLPKERVHTNTQSAAKKVSSKSADINIISFKNSFDTLKDQDDMFETDKSDWQKSSNNIESTVHDSDSEEVDL</sequence>
<dbReference type="PANTHER" id="PTHR31286">
    <property type="entry name" value="GLYCINE-RICH CELL WALL STRUCTURAL PROTEIN 1.8-LIKE"/>
    <property type="match status" value="1"/>
</dbReference>
<evidence type="ECO:0000256" key="1">
    <source>
        <dbReference type="SAM" id="MobiDB-lite"/>
    </source>
</evidence>
<feature type="region of interest" description="Disordered" evidence="1">
    <location>
        <begin position="252"/>
        <end position="278"/>
    </location>
</feature>
<evidence type="ECO:0000313" key="3">
    <source>
        <dbReference type="Proteomes" id="UP001151760"/>
    </source>
</evidence>
<protein>
    <submittedName>
        <fullName evidence="2">Zinc knuckle CX2CX4HX4C containing protein</fullName>
    </submittedName>
</protein>
<dbReference type="PANTHER" id="PTHR31286:SF99">
    <property type="entry name" value="DUF4283 DOMAIN-CONTAINING PROTEIN"/>
    <property type="match status" value="1"/>
</dbReference>